<dbReference type="PANTHER" id="PTHR30157:SF0">
    <property type="entry name" value="NADPH-DEPENDENT FERRIC-CHELATE REDUCTASE"/>
    <property type="match status" value="1"/>
</dbReference>
<comment type="caution">
    <text evidence="3">The sequence shown here is derived from an EMBL/GenBank/DDBJ whole genome shotgun (WGS) entry which is preliminary data.</text>
</comment>
<reference evidence="3 4" key="1">
    <citation type="submission" date="2015-05" db="EMBL/GenBank/DDBJ databases">
        <title>Genome sequencing and analysis of members of genus Stenotrophomonas.</title>
        <authorList>
            <person name="Patil P.P."/>
            <person name="Midha S."/>
            <person name="Patil P.B."/>
        </authorList>
    </citation>
    <scope>NUCLEOTIDE SEQUENCE [LARGE SCALE GENOMIC DNA]</scope>
    <source>
        <strain evidence="3 4">DSM 18929</strain>
    </source>
</reference>
<dbReference type="PROSITE" id="PS51384">
    <property type="entry name" value="FAD_FR"/>
    <property type="match status" value="1"/>
</dbReference>
<dbReference type="GO" id="GO:0016491">
    <property type="term" value="F:oxidoreductase activity"/>
    <property type="evidence" value="ECO:0007669"/>
    <property type="project" value="InterPro"/>
</dbReference>
<evidence type="ECO:0000259" key="2">
    <source>
        <dbReference type="PROSITE" id="PS51384"/>
    </source>
</evidence>
<evidence type="ECO:0000313" key="3">
    <source>
        <dbReference type="EMBL" id="KRG66404.1"/>
    </source>
</evidence>
<dbReference type="InterPro" id="IPR017927">
    <property type="entry name" value="FAD-bd_FR_type"/>
</dbReference>
<dbReference type="Gene3D" id="2.40.30.10">
    <property type="entry name" value="Translation factors"/>
    <property type="match status" value="1"/>
</dbReference>
<dbReference type="PATRIC" id="fig|405444.3.peg.1184"/>
<dbReference type="AlphaFoldDB" id="A0A0R0CLN4"/>
<dbReference type="Proteomes" id="UP000050864">
    <property type="component" value="Unassembled WGS sequence"/>
</dbReference>
<dbReference type="Pfam" id="PF08021">
    <property type="entry name" value="FAD_binding_9"/>
    <property type="match status" value="1"/>
</dbReference>
<dbReference type="EMBL" id="LDJI01000002">
    <property type="protein sequence ID" value="KRG66404.1"/>
    <property type="molecule type" value="Genomic_DNA"/>
</dbReference>
<dbReference type="OrthoDB" id="9814826at2"/>
<dbReference type="InterPro" id="IPR013113">
    <property type="entry name" value="SIP_FAD-bd"/>
</dbReference>
<dbReference type="STRING" id="405444.ABB26_00660"/>
<name>A0A0R0CLN4_9GAMM</name>
<dbReference type="InterPro" id="IPR039374">
    <property type="entry name" value="SIP_fam"/>
</dbReference>
<evidence type="ECO:0000256" key="1">
    <source>
        <dbReference type="ARBA" id="ARBA00035644"/>
    </source>
</evidence>
<protein>
    <submittedName>
        <fullName evidence="3">Iron utilization protein</fullName>
    </submittedName>
</protein>
<accession>A0A0R0CLN4</accession>
<dbReference type="InterPro" id="IPR007037">
    <property type="entry name" value="SIP_rossman_dom"/>
</dbReference>
<dbReference type="FunFam" id="2.40.30.10:FF:000055">
    <property type="entry name" value="Siderophore-interacting family protein"/>
    <property type="match status" value="1"/>
</dbReference>
<dbReference type="Pfam" id="PF04954">
    <property type="entry name" value="SIP"/>
    <property type="match status" value="1"/>
</dbReference>
<proteinExistence type="inferred from homology"/>
<dbReference type="CDD" id="cd06193">
    <property type="entry name" value="siderophore_interacting"/>
    <property type="match status" value="1"/>
</dbReference>
<gene>
    <name evidence="3" type="ORF">ABB26_00660</name>
</gene>
<dbReference type="InterPro" id="IPR017938">
    <property type="entry name" value="Riboflavin_synthase-like_b-brl"/>
</dbReference>
<evidence type="ECO:0000313" key="4">
    <source>
        <dbReference type="Proteomes" id="UP000050864"/>
    </source>
</evidence>
<dbReference type="InterPro" id="IPR039261">
    <property type="entry name" value="FNR_nucleotide-bd"/>
</dbReference>
<comment type="similarity">
    <text evidence="1">Belongs to the SIP oxidoreductase family.</text>
</comment>
<dbReference type="Gene3D" id="3.40.50.80">
    <property type="entry name" value="Nucleotide-binding domain of ferredoxin-NADP reductase (FNR) module"/>
    <property type="match status" value="1"/>
</dbReference>
<dbReference type="SUPFAM" id="SSF63380">
    <property type="entry name" value="Riboflavin synthase domain-like"/>
    <property type="match status" value="1"/>
</dbReference>
<sequence length="263" mass="29450">MSLHETRLIRLTPRFRQLQVLHSERLTPNMQRIVVGGDALEGFDSRSPDDHVKLFFPNGEGAFVLPELTEQGPRYPEGKQPSPARDYTPRHYDAAANTLVLDFVLHGDGPATTWAANAEVGDELVVAGPRGSHVVADDFDTYVLIGDETALPAIARRLAELPAHATAEVFIEIPEDGDRQPLESPAQVTVSWFERNGFDAASSTLLEDALVDFEQPDGDTHYWIATESRRARMMRKFIEGHLQVPKEWIRSTGYWKAHPDEVE</sequence>
<dbReference type="PANTHER" id="PTHR30157">
    <property type="entry name" value="FERRIC REDUCTASE, NADPH-DEPENDENT"/>
    <property type="match status" value="1"/>
</dbReference>
<dbReference type="RefSeq" id="WP_057631640.1">
    <property type="nucleotide sequence ID" value="NZ_LDJI01000002.1"/>
</dbReference>
<feature type="domain" description="FAD-binding FR-type" evidence="2">
    <location>
        <begin position="13"/>
        <end position="136"/>
    </location>
</feature>
<organism evidence="3 4">
    <name type="scientific">Stenotrophomonas humi</name>
    <dbReference type="NCBI Taxonomy" id="405444"/>
    <lineage>
        <taxon>Bacteria</taxon>
        <taxon>Pseudomonadati</taxon>
        <taxon>Pseudomonadota</taxon>
        <taxon>Gammaproteobacteria</taxon>
        <taxon>Lysobacterales</taxon>
        <taxon>Lysobacteraceae</taxon>
        <taxon>Stenotrophomonas</taxon>
    </lineage>
</organism>
<keyword evidence="4" id="KW-1185">Reference proteome</keyword>